<dbReference type="EMBL" id="QJKJ01003974">
    <property type="protein sequence ID" value="RDX96096.1"/>
    <property type="molecule type" value="Genomic_DNA"/>
</dbReference>
<dbReference type="AlphaFoldDB" id="A0A371H071"/>
<evidence type="ECO:0000313" key="2">
    <source>
        <dbReference type="Proteomes" id="UP000257109"/>
    </source>
</evidence>
<feature type="non-terminal residue" evidence="1">
    <location>
        <position position="1"/>
    </location>
</feature>
<sequence>MLLLQEFDLEIKDKKVTKSFAAAFRIPRSNRSFIFVIRHLEAATTDQVGRPESTRLWVLLAHNFPRRSPIYLNLRIVSASRNGHQPKA</sequence>
<organism evidence="1 2">
    <name type="scientific">Mucuna pruriens</name>
    <name type="common">Velvet bean</name>
    <name type="synonym">Dolichos pruriens</name>
    <dbReference type="NCBI Taxonomy" id="157652"/>
    <lineage>
        <taxon>Eukaryota</taxon>
        <taxon>Viridiplantae</taxon>
        <taxon>Streptophyta</taxon>
        <taxon>Embryophyta</taxon>
        <taxon>Tracheophyta</taxon>
        <taxon>Spermatophyta</taxon>
        <taxon>Magnoliopsida</taxon>
        <taxon>eudicotyledons</taxon>
        <taxon>Gunneridae</taxon>
        <taxon>Pentapetalae</taxon>
        <taxon>rosids</taxon>
        <taxon>fabids</taxon>
        <taxon>Fabales</taxon>
        <taxon>Fabaceae</taxon>
        <taxon>Papilionoideae</taxon>
        <taxon>50 kb inversion clade</taxon>
        <taxon>NPAAA clade</taxon>
        <taxon>indigoferoid/millettioid clade</taxon>
        <taxon>Phaseoleae</taxon>
        <taxon>Mucuna</taxon>
    </lineage>
</organism>
<proteinExistence type="predicted"/>
<name>A0A371H071_MUCPR</name>
<keyword evidence="2" id="KW-1185">Reference proteome</keyword>
<gene>
    <name evidence="1" type="ORF">CR513_21301</name>
</gene>
<accession>A0A371H071</accession>
<evidence type="ECO:0000313" key="1">
    <source>
        <dbReference type="EMBL" id="RDX96096.1"/>
    </source>
</evidence>
<dbReference type="Proteomes" id="UP000257109">
    <property type="component" value="Unassembled WGS sequence"/>
</dbReference>
<protein>
    <submittedName>
        <fullName evidence="1">Uncharacterized protein</fullName>
    </submittedName>
</protein>
<comment type="caution">
    <text evidence="1">The sequence shown here is derived from an EMBL/GenBank/DDBJ whole genome shotgun (WGS) entry which is preliminary data.</text>
</comment>
<reference evidence="1" key="1">
    <citation type="submission" date="2018-05" db="EMBL/GenBank/DDBJ databases">
        <title>Draft genome of Mucuna pruriens seed.</title>
        <authorList>
            <person name="Nnadi N.E."/>
            <person name="Vos R."/>
            <person name="Hasami M.H."/>
            <person name="Devisetty U.K."/>
            <person name="Aguiy J.C."/>
        </authorList>
    </citation>
    <scope>NUCLEOTIDE SEQUENCE [LARGE SCALE GENOMIC DNA]</scope>
    <source>
        <strain evidence="1">JCA_2017</strain>
    </source>
</reference>